<evidence type="ECO:0000313" key="3">
    <source>
        <dbReference type="EMBL" id="EGF99205.1"/>
    </source>
</evidence>
<organism evidence="4">
    <name type="scientific">Melampsora larici-populina (strain 98AG31 / pathotype 3-4-7)</name>
    <name type="common">Poplar leaf rust fungus</name>
    <dbReference type="NCBI Taxonomy" id="747676"/>
    <lineage>
        <taxon>Eukaryota</taxon>
        <taxon>Fungi</taxon>
        <taxon>Dikarya</taxon>
        <taxon>Basidiomycota</taxon>
        <taxon>Pucciniomycotina</taxon>
        <taxon>Pucciniomycetes</taxon>
        <taxon>Pucciniales</taxon>
        <taxon>Melampsoraceae</taxon>
        <taxon>Melampsora</taxon>
    </lineage>
</organism>
<feature type="region of interest" description="Disordered" evidence="2">
    <location>
        <begin position="262"/>
        <end position="285"/>
    </location>
</feature>
<evidence type="ECO:0000313" key="4">
    <source>
        <dbReference type="Proteomes" id="UP000001072"/>
    </source>
</evidence>
<name>F4S811_MELLP</name>
<reference evidence="4" key="1">
    <citation type="journal article" date="2011" name="Proc. Natl. Acad. Sci. U.S.A.">
        <title>Obligate biotrophy features unraveled by the genomic analysis of rust fungi.</title>
        <authorList>
            <person name="Duplessis S."/>
            <person name="Cuomo C.A."/>
            <person name="Lin Y.-C."/>
            <person name="Aerts A."/>
            <person name="Tisserant E."/>
            <person name="Veneault-Fourrey C."/>
            <person name="Joly D.L."/>
            <person name="Hacquard S."/>
            <person name="Amselem J."/>
            <person name="Cantarel B.L."/>
            <person name="Chiu R."/>
            <person name="Coutinho P.M."/>
            <person name="Feau N."/>
            <person name="Field M."/>
            <person name="Frey P."/>
            <person name="Gelhaye E."/>
            <person name="Goldberg J."/>
            <person name="Grabherr M.G."/>
            <person name="Kodira C.D."/>
            <person name="Kohler A."/>
            <person name="Kuees U."/>
            <person name="Lindquist E.A."/>
            <person name="Lucas S.M."/>
            <person name="Mago R."/>
            <person name="Mauceli E."/>
            <person name="Morin E."/>
            <person name="Murat C."/>
            <person name="Pangilinan J.L."/>
            <person name="Park R."/>
            <person name="Pearson M."/>
            <person name="Quesneville H."/>
            <person name="Rouhier N."/>
            <person name="Sakthikumar S."/>
            <person name="Salamov A.A."/>
            <person name="Schmutz J."/>
            <person name="Selles B."/>
            <person name="Shapiro H."/>
            <person name="Tanguay P."/>
            <person name="Tuskan G.A."/>
            <person name="Henrissat B."/>
            <person name="Van de Peer Y."/>
            <person name="Rouze P."/>
            <person name="Ellis J.G."/>
            <person name="Dodds P.N."/>
            <person name="Schein J.E."/>
            <person name="Zhong S."/>
            <person name="Hamelin R.C."/>
            <person name="Grigoriev I.V."/>
            <person name="Szabo L.J."/>
            <person name="Martin F."/>
        </authorList>
    </citation>
    <scope>NUCLEOTIDE SEQUENCE [LARGE SCALE GENOMIC DNA]</scope>
    <source>
        <strain evidence="4">98AG31 / pathotype 3-4-7</strain>
    </source>
</reference>
<sequence length="285" mass="31662">MTTAGGQPVIVEGALAGLSTEEGGEAVVDGPDERTGTIALGVSHILKLLRENQTKEEERRRNKEIEKAAQPKPVISNEMEERRAKIEELQLRREAALADDKANHMESLVIAMKQQAAEHDRLLKHIVEQLDRKQEYEEGEEERNKKHEEAMEGVNRVLTTVESGVMTHLEEFKAQMFAEMKQTFEKVGELRDQKQQIQSDIADMLMFMSKVRGGGPDPRWQYPASMPAASVAGSVGGGGAGEMNGYTPIPNVYPIPQMDYHQENGMENLDGKSVSGFGPRPPGRR</sequence>
<evidence type="ECO:0000256" key="2">
    <source>
        <dbReference type="SAM" id="MobiDB-lite"/>
    </source>
</evidence>
<dbReference type="KEGG" id="mlr:MELLADRAFT_75954"/>
<feature type="coiled-coil region" evidence="1">
    <location>
        <begin position="46"/>
        <end position="99"/>
    </location>
</feature>
<proteinExistence type="predicted"/>
<dbReference type="VEuPathDB" id="FungiDB:MELLADRAFT_75954"/>
<keyword evidence="4" id="KW-1185">Reference proteome</keyword>
<dbReference type="HOGENOM" id="CLU_976877_0_0_1"/>
<dbReference type="EMBL" id="GL883162">
    <property type="protein sequence ID" value="EGF99205.1"/>
    <property type="molecule type" value="Genomic_DNA"/>
</dbReference>
<dbReference type="AlphaFoldDB" id="F4S811"/>
<accession>F4S811</accession>
<dbReference type="eggNOG" id="ENOG502RDJB">
    <property type="taxonomic scope" value="Eukaryota"/>
</dbReference>
<gene>
    <name evidence="3" type="ORF">MELLADRAFT_75954</name>
</gene>
<keyword evidence="1" id="KW-0175">Coiled coil</keyword>
<dbReference type="InParanoid" id="F4S811"/>
<evidence type="ECO:0000256" key="1">
    <source>
        <dbReference type="SAM" id="Coils"/>
    </source>
</evidence>
<dbReference type="RefSeq" id="XP_007417510.1">
    <property type="nucleotide sequence ID" value="XM_007417448.1"/>
</dbReference>
<dbReference type="Proteomes" id="UP000001072">
    <property type="component" value="Unassembled WGS sequence"/>
</dbReference>
<dbReference type="OrthoDB" id="2507336at2759"/>
<protein>
    <submittedName>
        <fullName evidence="3">Uncharacterized protein</fullName>
    </submittedName>
</protein>
<dbReference type="GeneID" id="18932704"/>